<dbReference type="Gene3D" id="3.90.550.10">
    <property type="entry name" value="Spore Coat Polysaccharide Biosynthesis Protein SpsA, Chain A"/>
    <property type="match status" value="1"/>
</dbReference>
<dbReference type="SUPFAM" id="SSF53448">
    <property type="entry name" value="Nucleotide-diphospho-sugar transferases"/>
    <property type="match status" value="1"/>
</dbReference>
<dbReference type="EMBL" id="CP042476">
    <property type="protein sequence ID" value="QED36522.1"/>
    <property type="molecule type" value="Genomic_DNA"/>
</dbReference>
<dbReference type="PANTHER" id="PTHR43685:SF2">
    <property type="entry name" value="GLYCOSYLTRANSFERASE 2-LIKE DOMAIN-CONTAINING PROTEIN"/>
    <property type="match status" value="1"/>
</dbReference>
<accession>A0A5B8YEY3</accession>
<dbReference type="Pfam" id="PF00535">
    <property type="entry name" value="Glycos_transf_2"/>
    <property type="match status" value="1"/>
</dbReference>
<dbReference type="PANTHER" id="PTHR43685">
    <property type="entry name" value="GLYCOSYLTRANSFERASE"/>
    <property type="match status" value="1"/>
</dbReference>
<dbReference type="CDD" id="cd00761">
    <property type="entry name" value="Glyco_tranf_GTA_type"/>
    <property type="match status" value="1"/>
</dbReference>
<organism evidence="2 3">
    <name type="scientific">Antarcticibacterium arcticum</name>
    <dbReference type="NCBI Taxonomy" id="2585771"/>
    <lineage>
        <taxon>Bacteria</taxon>
        <taxon>Pseudomonadati</taxon>
        <taxon>Bacteroidota</taxon>
        <taxon>Flavobacteriia</taxon>
        <taxon>Flavobacteriales</taxon>
        <taxon>Flavobacteriaceae</taxon>
        <taxon>Antarcticibacterium</taxon>
    </lineage>
</organism>
<dbReference type="KEGG" id="anp:FK178_01795"/>
<dbReference type="OrthoDB" id="6307329at2"/>
<dbReference type="InterPro" id="IPR050834">
    <property type="entry name" value="Glycosyltransf_2"/>
</dbReference>
<feature type="domain" description="Glycosyltransferase 2-like" evidence="1">
    <location>
        <begin position="9"/>
        <end position="168"/>
    </location>
</feature>
<proteinExistence type="predicted"/>
<evidence type="ECO:0000313" key="2">
    <source>
        <dbReference type="EMBL" id="QED36522.1"/>
    </source>
</evidence>
<sequence length="303" mass="35108">MEVKDSKMTVIMPVYNRGNIVKKSVDSVLDQTFKNFELLIIDDCSTDDTWEVITSFKDPRIKSYKLAKNSGAAAARNYGIDKSTSNYICFLDSDDTLERDFLKTSLDVLRDTPPRVGFMWTGRNIITGDDHQPQSWRPSGVSSYQIFLKHIRIGTGAGITIKKQVFDKCGNFNENLPAAEDTEFFFRISQQFDFTYTDRCLINIYKSGSSRLSRSYKSIAIAYNSFLKDHFGEIDKDPELKRIYYYKMMWLNFHIPDPDRAKEYYNKIPSDSILDSVKIQFIYGIYKFLPLEYASYIHGKFSS</sequence>
<dbReference type="Proteomes" id="UP000321954">
    <property type="component" value="Chromosome"/>
</dbReference>
<gene>
    <name evidence="2" type="ORF">FK178_01795</name>
</gene>
<name>A0A5B8YEY3_9FLAO</name>
<dbReference type="GO" id="GO:0016740">
    <property type="term" value="F:transferase activity"/>
    <property type="evidence" value="ECO:0007669"/>
    <property type="project" value="UniProtKB-KW"/>
</dbReference>
<dbReference type="InterPro" id="IPR001173">
    <property type="entry name" value="Glyco_trans_2-like"/>
</dbReference>
<evidence type="ECO:0000313" key="3">
    <source>
        <dbReference type="Proteomes" id="UP000321954"/>
    </source>
</evidence>
<dbReference type="AlphaFoldDB" id="A0A5B8YEY3"/>
<reference evidence="2 3" key="1">
    <citation type="submission" date="2019-08" db="EMBL/GenBank/DDBJ databases">
        <title>Antarcticibacterium arcticum sp. nov., a bacterium isolated from marine sediment of the Canadian Beaufort Sea.</title>
        <authorList>
            <person name="Lee Y.M."/>
            <person name="Baek K."/>
            <person name="Lee D.-H."/>
            <person name="Shin S.C."/>
            <person name="Jin Y.K."/>
            <person name="Park Y."/>
        </authorList>
    </citation>
    <scope>NUCLEOTIDE SEQUENCE [LARGE SCALE GENOMIC DNA]</scope>
    <source>
        <strain evidence="2 3">PAMC 28998</strain>
    </source>
</reference>
<dbReference type="InterPro" id="IPR029044">
    <property type="entry name" value="Nucleotide-diphossugar_trans"/>
</dbReference>
<keyword evidence="3" id="KW-1185">Reference proteome</keyword>
<evidence type="ECO:0000259" key="1">
    <source>
        <dbReference type="Pfam" id="PF00535"/>
    </source>
</evidence>
<keyword evidence="2" id="KW-0808">Transferase</keyword>
<protein>
    <submittedName>
        <fullName evidence="2">Glycosyltransferase family 2 protein</fullName>
    </submittedName>
</protein>